<reference evidence="2 3" key="1">
    <citation type="submission" date="2019-11" db="EMBL/GenBank/DDBJ databases">
        <title>Venatorbacter sp. nov. a predator of Campylobacter and other Gram-negative bacteria.</title>
        <authorList>
            <person name="Saeedi A."/>
            <person name="Cummings N.J."/>
            <person name="Connerton I.F."/>
            <person name="Connerton P.L."/>
        </authorList>
    </citation>
    <scope>NUCLEOTIDE SEQUENCE [LARGE SCALE GENOMIC DNA]</scope>
    <source>
        <strain evidence="2">XL5</strain>
    </source>
</reference>
<keyword evidence="1" id="KW-1133">Transmembrane helix</keyword>
<evidence type="ECO:0000313" key="3">
    <source>
        <dbReference type="Proteomes" id="UP000596074"/>
    </source>
</evidence>
<feature type="transmembrane region" description="Helical" evidence="1">
    <location>
        <begin position="47"/>
        <end position="68"/>
    </location>
</feature>
<accession>A0A9X7UXP3</accession>
<evidence type="ECO:0000313" key="2">
    <source>
        <dbReference type="EMBL" id="QQD23051.1"/>
    </source>
</evidence>
<keyword evidence="1" id="KW-0812">Transmembrane</keyword>
<dbReference type="EMBL" id="CP046056">
    <property type="protein sequence ID" value="QQD23051.1"/>
    <property type="molecule type" value="Genomic_DNA"/>
</dbReference>
<feature type="transmembrane region" description="Helical" evidence="1">
    <location>
        <begin position="80"/>
        <end position="100"/>
    </location>
</feature>
<name>A0A9X7UXP3_9GAMM</name>
<evidence type="ECO:0000256" key="1">
    <source>
        <dbReference type="SAM" id="Phobius"/>
    </source>
</evidence>
<dbReference type="AlphaFoldDB" id="A0A9X7UXP3"/>
<dbReference type="Pfam" id="PF11872">
    <property type="entry name" value="DUF3392"/>
    <property type="match status" value="1"/>
</dbReference>
<gene>
    <name evidence="2" type="ORF">GJQ55_00545</name>
</gene>
<sequence length="106" mass="11657">MSLIVDIASVVRPYTSSIAIALIATLLVIFGGAINEMVRTLIKTQPTWLRVLVFILLCTFGYGILSVWLTGLLQGYLRGLSAGMFLLQVSLAFVVIGVLAERSRWR</sequence>
<dbReference type="RefSeq" id="WP_228345565.1">
    <property type="nucleotide sequence ID" value="NZ_CP046056.1"/>
</dbReference>
<dbReference type="KEGG" id="vcw:GJQ55_00545"/>
<feature type="transmembrane region" description="Helical" evidence="1">
    <location>
        <begin position="14"/>
        <end position="35"/>
    </location>
</feature>
<dbReference type="Proteomes" id="UP000596074">
    <property type="component" value="Chromosome"/>
</dbReference>
<proteinExistence type="predicted"/>
<keyword evidence="1" id="KW-0472">Membrane</keyword>
<protein>
    <submittedName>
        <fullName evidence="2">DUF3392 family protein</fullName>
    </submittedName>
</protein>
<keyword evidence="3" id="KW-1185">Reference proteome</keyword>
<dbReference type="InterPro" id="IPR021813">
    <property type="entry name" value="DUF3392"/>
</dbReference>
<organism evidence="2 3">
    <name type="scientific">Venatoribacter cucullus</name>
    <dbReference type="NCBI Taxonomy" id="2661630"/>
    <lineage>
        <taxon>Bacteria</taxon>
        <taxon>Pseudomonadati</taxon>
        <taxon>Pseudomonadota</taxon>
        <taxon>Gammaproteobacteria</taxon>
        <taxon>Oceanospirillales</taxon>
        <taxon>Oceanospirillaceae</taxon>
        <taxon>Venatoribacter</taxon>
    </lineage>
</organism>